<accession>A0A543CMH3</accession>
<dbReference type="GO" id="GO:0000160">
    <property type="term" value="P:phosphorelay signal transduction system"/>
    <property type="evidence" value="ECO:0007669"/>
    <property type="project" value="InterPro"/>
</dbReference>
<feature type="domain" description="Response regulatory" evidence="3">
    <location>
        <begin position="4"/>
        <end position="118"/>
    </location>
</feature>
<proteinExistence type="predicted"/>
<evidence type="ECO:0000256" key="2">
    <source>
        <dbReference type="PROSITE-ProRule" id="PRU00169"/>
    </source>
</evidence>
<feature type="modified residue" description="4-aspartylphosphate" evidence="2">
    <location>
        <position position="54"/>
    </location>
</feature>
<dbReference type="PANTHER" id="PTHR44591">
    <property type="entry name" value="STRESS RESPONSE REGULATOR PROTEIN 1"/>
    <property type="match status" value="1"/>
</dbReference>
<name>A0A543CMH3_9ACTN</name>
<evidence type="ECO:0000256" key="1">
    <source>
        <dbReference type="ARBA" id="ARBA00022553"/>
    </source>
</evidence>
<dbReference type="InterPro" id="IPR001789">
    <property type="entry name" value="Sig_transdc_resp-reg_receiver"/>
</dbReference>
<keyword evidence="1 2" id="KW-0597">Phosphoprotein</keyword>
<dbReference type="SMART" id="SM00448">
    <property type="entry name" value="REC"/>
    <property type="match status" value="1"/>
</dbReference>
<dbReference type="SUPFAM" id="SSF52172">
    <property type="entry name" value="CheY-like"/>
    <property type="match status" value="1"/>
</dbReference>
<protein>
    <submittedName>
        <fullName evidence="4">Response regulator receiver domain-containing protein</fullName>
    </submittedName>
</protein>
<dbReference type="PANTHER" id="PTHR44591:SF18">
    <property type="entry name" value="REGULATORY PROTEIN"/>
    <property type="match status" value="1"/>
</dbReference>
<sequence length="123" mass="13075">MGVRCLIVDDDDGFLDVARILLEREHINVVGVATNTAGALRLMTAARPDVMLIDVNLGDESGFDLVDSIAGVDAPPILILISTYTLDDYIDLPVPGAVAFVRKSDLSGTTIRRILVDAGRAPA</sequence>
<dbReference type="OrthoDB" id="7352332at2"/>
<dbReference type="InterPro" id="IPR050595">
    <property type="entry name" value="Bact_response_regulator"/>
</dbReference>
<evidence type="ECO:0000259" key="3">
    <source>
        <dbReference type="PROSITE" id="PS50110"/>
    </source>
</evidence>
<dbReference type="Gene3D" id="3.40.50.2300">
    <property type="match status" value="1"/>
</dbReference>
<dbReference type="PROSITE" id="PS50110">
    <property type="entry name" value="RESPONSE_REGULATORY"/>
    <property type="match status" value="1"/>
</dbReference>
<dbReference type="CDD" id="cd00156">
    <property type="entry name" value="REC"/>
    <property type="match status" value="1"/>
</dbReference>
<dbReference type="RefSeq" id="WP_141956921.1">
    <property type="nucleotide sequence ID" value="NZ_VFOZ01000001.1"/>
</dbReference>
<evidence type="ECO:0000313" key="4">
    <source>
        <dbReference type="EMBL" id="TQL98305.1"/>
    </source>
</evidence>
<organism evidence="4 5">
    <name type="scientific">Actinoallomurus bryophytorum</name>
    <dbReference type="NCBI Taxonomy" id="1490222"/>
    <lineage>
        <taxon>Bacteria</taxon>
        <taxon>Bacillati</taxon>
        <taxon>Actinomycetota</taxon>
        <taxon>Actinomycetes</taxon>
        <taxon>Streptosporangiales</taxon>
        <taxon>Thermomonosporaceae</taxon>
        <taxon>Actinoallomurus</taxon>
    </lineage>
</organism>
<gene>
    <name evidence="4" type="ORF">FB559_3928</name>
</gene>
<dbReference type="InterPro" id="IPR011006">
    <property type="entry name" value="CheY-like_superfamily"/>
</dbReference>
<comment type="caution">
    <text evidence="4">The sequence shown here is derived from an EMBL/GenBank/DDBJ whole genome shotgun (WGS) entry which is preliminary data.</text>
</comment>
<dbReference type="AlphaFoldDB" id="A0A543CMH3"/>
<dbReference type="Proteomes" id="UP000316096">
    <property type="component" value="Unassembled WGS sequence"/>
</dbReference>
<evidence type="ECO:0000313" key="5">
    <source>
        <dbReference type="Proteomes" id="UP000316096"/>
    </source>
</evidence>
<keyword evidence="5" id="KW-1185">Reference proteome</keyword>
<dbReference type="Pfam" id="PF00072">
    <property type="entry name" value="Response_reg"/>
    <property type="match status" value="1"/>
</dbReference>
<dbReference type="EMBL" id="VFOZ01000001">
    <property type="protein sequence ID" value="TQL98305.1"/>
    <property type="molecule type" value="Genomic_DNA"/>
</dbReference>
<reference evidence="4 5" key="1">
    <citation type="submission" date="2019-06" db="EMBL/GenBank/DDBJ databases">
        <title>Sequencing the genomes of 1000 actinobacteria strains.</title>
        <authorList>
            <person name="Klenk H.-P."/>
        </authorList>
    </citation>
    <scope>NUCLEOTIDE SEQUENCE [LARGE SCALE GENOMIC DNA]</scope>
    <source>
        <strain evidence="4 5">DSM 102200</strain>
    </source>
</reference>